<dbReference type="SMART" id="SM00283">
    <property type="entry name" value="MA"/>
    <property type="match status" value="1"/>
</dbReference>
<dbReference type="OrthoDB" id="5298208at2"/>
<evidence type="ECO:0000256" key="6">
    <source>
        <dbReference type="ARBA" id="ARBA00022692"/>
    </source>
</evidence>
<dbReference type="Pfam" id="PF00015">
    <property type="entry name" value="MCPsignal"/>
    <property type="match status" value="1"/>
</dbReference>
<dbReference type="PANTHER" id="PTHR43531:SF14">
    <property type="entry name" value="METHYL-ACCEPTING CHEMOTAXIS PROTEIN I-RELATED"/>
    <property type="match status" value="1"/>
</dbReference>
<dbReference type="Pfam" id="PF02203">
    <property type="entry name" value="TarH"/>
    <property type="match status" value="1"/>
</dbReference>
<feature type="domain" description="Methyl-accepting transducer" evidence="13">
    <location>
        <begin position="270"/>
        <end position="499"/>
    </location>
</feature>
<evidence type="ECO:0000259" key="13">
    <source>
        <dbReference type="PROSITE" id="PS50111"/>
    </source>
</evidence>
<dbReference type="Pfam" id="PF00672">
    <property type="entry name" value="HAMP"/>
    <property type="match status" value="1"/>
</dbReference>
<dbReference type="PROSITE" id="PS50885">
    <property type="entry name" value="HAMP"/>
    <property type="match status" value="1"/>
</dbReference>
<comment type="subcellular location">
    <subcellularLocation>
        <location evidence="1">Cell inner membrane</location>
        <topology evidence="1">Multi-pass membrane protein</topology>
    </subcellularLocation>
</comment>
<feature type="domain" description="HAMP" evidence="14">
    <location>
        <begin position="213"/>
        <end position="265"/>
    </location>
</feature>
<keyword evidence="16" id="KW-1185">Reference proteome</keyword>
<keyword evidence="4" id="KW-0145">Chemotaxis</keyword>
<comment type="similarity">
    <text evidence="10">Belongs to the methyl-accepting chemotaxis (MCP) protein family.</text>
</comment>
<dbReference type="CDD" id="cd06225">
    <property type="entry name" value="HAMP"/>
    <property type="match status" value="1"/>
</dbReference>
<dbReference type="Gene3D" id="1.20.120.30">
    <property type="entry name" value="Aspartate receptor, ligand-binding domain"/>
    <property type="match status" value="1"/>
</dbReference>
<dbReference type="CDD" id="cd11386">
    <property type="entry name" value="MCP_signal"/>
    <property type="match status" value="1"/>
</dbReference>
<keyword evidence="8 12" id="KW-0472">Membrane</keyword>
<gene>
    <name evidence="15" type="ORF">SAMN05443245_6448</name>
</gene>
<dbReference type="GO" id="GO:0005886">
    <property type="term" value="C:plasma membrane"/>
    <property type="evidence" value="ECO:0007669"/>
    <property type="project" value="UniProtKB-SubCell"/>
</dbReference>
<keyword evidence="5" id="KW-0997">Cell inner membrane</keyword>
<dbReference type="SUPFAM" id="SSF47170">
    <property type="entry name" value="Aspartate receptor, ligand-binding domain"/>
    <property type="match status" value="1"/>
</dbReference>
<evidence type="ECO:0000256" key="9">
    <source>
        <dbReference type="ARBA" id="ARBA00023224"/>
    </source>
</evidence>
<evidence type="ECO:0000256" key="7">
    <source>
        <dbReference type="ARBA" id="ARBA00022989"/>
    </source>
</evidence>
<evidence type="ECO:0000256" key="11">
    <source>
        <dbReference type="PROSITE-ProRule" id="PRU00284"/>
    </source>
</evidence>
<dbReference type="GO" id="GO:0004888">
    <property type="term" value="F:transmembrane signaling receptor activity"/>
    <property type="evidence" value="ECO:0007669"/>
    <property type="project" value="InterPro"/>
</dbReference>
<reference evidence="16" key="1">
    <citation type="submission" date="2016-10" db="EMBL/GenBank/DDBJ databases">
        <authorList>
            <person name="Varghese N."/>
        </authorList>
    </citation>
    <scope>NUCLEOTIDE SEQUENCE [LARGE SCALE GENOMIC DNA]</scope>
    <source>
        <strain evidence="16">GAS106B</strain>
    </source>
</reference>
<dbReference type="GO" id="GO:0007165">
    <property type="term" value="P:signal transduction"/>
    <property type="evidence" value="ECO:0007669"/>
    <property type="project" value="UniProtKB-KW"/>
</dbReference>
<dbReference type="InterPro" id="IPR003122">
    <property type="entry name" value="Tar_rcpt_lig-bd"/>
</dbReference>
<dbReference type="Proteomes" id="UP000183487">
    <property type="component" value="Unassembled WGS sequence"/>
</dbReference>
<dbReference type="InterPro" id="IPR004089">
    <property type="entry name" value="MCPsignal_dom"/>
</dbReference>
<dbReference type="GO" id="GO:0006935">
    <property type="term" value="P:chemotaxis"/>
    <property type="evidence" value="ECO:0007669"/>
    <property type="project" value="UniProtKB-KW"/>
</dbReference>
<dbReference type="SUPFAM" id="SSF58104">
    <property type="entry name" value="Methyl-accepting chemotaxis protein (MCP) signaling domain"/>
    <property type="match status" value="1"/>
</dbReference>
<evidence type="ECO:0000256" key="3">
    <source>
        <dbReference type="ARBA" id="ARBA00022481"/>
    </source>
</evidence>
<evidence type="ECO:0000256" key="4">
    <source>
        <dbReference type="ARBA" id="ARBA00022500"/>
    </source>
</evidence>
<keyword evidence="2" id="KW-1003">Cell membrane</keyword>
<evidence type="ECO:0000256" key="1">
    <source>
        <dbReference type="ARBA" id="ARBA00004429"/>
    </source>
</evidence>
<dbReference type="EMBL" id="FNKP01000003">
    <property type="protein sequence ID" value="SDR49579.1"/>
    <property type="molecule type" value="Genomic_DNA"/>
</dbReference>
<name>A0A1H1JIL2_9BURK</name>
<dbReference type="InterPro" id="IPR004090">
    <property type="entry name" value="Chemotax_Me-accpt_rcpt"/>
</dbReference>
<feature type="transmembrane region" description="Helical" evidence="12">
    <location>
        <begin position="186"/>
        <end position="208"/>
    </location>
</feature>
<keyword evidence="6 12" id="KW-0812">Transmembrane</keyword>
<dbReference type="InterPro" id="IPR003660">
    <property type="entry name" value="HAMP_dom"/>
</dbReference>
<keyword evidence="9 11" id="KW-0807">Transducer</keyword>
<dbReference type="InterPro" id="IPR051310">
    <property type="entry name" value="MCP_chemotaxis"/>
</dbReference>
<dbReference type="AlphaFoldDB" id="A0A1H1JIL2"/>
<dbReference type="SMART" id="SM00304">
    <property type="entry name" value="HAMP"/>
    <property type="match status" value="1"/>
</dbReference>
<evidence type="ECO:0000256" key="10">
    <source>
        <dbReference type="ARBA" id="ARBA00029447"/>
    </source>
</evidence>
<proteinExistence type="inferred from homology"/>
<dbReference type="Gene3D" id="1.10.287.950">
    <property type="entry name" value="Methyl-accepting chemotaxis protein"/>
    <property type="match status" value="1"/>
</dbReference>
<evidence type="ECO:0000256" key="2">
    <source>
        <dbReference type="ARBA" id="ARBA00022475"/>
    </source>
</evidence>
<keyword evidence="3" id="KW-0488">Methylation</keyword>
<evidence type="ECO:0000256" key="8">
    <source>
        <dbReference type="ARBA" id="ARBA00023136"/>
    </source>
</evidence>
<evidence type="ECO:0000313" key="16">
    <source>
        <dbReference type="Proteomes" id="UP000183487"/>
    </source>
</evidence>
<dbReference type="InterPro" id="IPR035440">
    <property type="entry name" value="4HB_MCP_dom_sf"/>
</dbReference>
<evidence type="ECO:0000313" key="15">
    <source>
        <dbReference type="EMBL" id="SDR49579.1"/>
    </source>
</evidence>
<dbReference type="PANTHER" id="PTHR43531">
    <property type="entry name" value="PROTEIN ICFG"/>
    <property type="match status" value="1"/>
</dbReference>
<evidence type="ECO:0000256" key="5">
    <source>
        <dbReference type="ARBA" id="ARBA00022519"/>
    </source>
</evidence>
<dbReference type="PROSITE" id="PS50111">
    <property type="entry name" value="CHEMOTAXIS_TRANSDUC_2"/>
    <property type="match status" value="1"/>
</dbReference>
<evidence type="ECO:0000259" key="14">
    <source>
        <dbReference type="PROSITE" id="PS50885"/>
    </source>
</evidence>
<organism evidence="15 16">
    <name type="scientific">Paraburkholderia fungorum</name>
    <dbReference type="NCBI Taxonomy" id="134537"/>
    <lineage>
        <taxon>Bacteria</taxon>
        <taxon>Pseudomonadati</taxon>
        <taxon>Pseudomonadota</taxon>
        <taxon>Betaproteobacteria</taxon>
        <taxon>Burkholderiales</taxon>
        <taxon>Burkholderiaceae</taxon>
        <taxon>Paraburkholderia</taxon>
    </lineage>
</organism>
<dbReference type="RefSeq" id="WP_074771636.1">
    <property type="nucleotide sequence ID" value="NZ_FNKP01000003.1"/>
</dbReference>
<protein>
    <submittedName>
        <fullName evidence="15">Methyl-accepting chemotaxis sensory transducer with TarH sensor</fullName>
    </submittedName>
</protein>
<evidence type="ECO:0000256" key="12">
    <source>
        <dbReference type="SAM" id="Phobius"/>
    </source>
</evidence>
<sequence length="517" mass="54370">MFKNITIRARLALAMSFLGLLLIVGGAMGIGGVLMSNDNVKSLYSNQLGSSVALGDASVALARTRLWLFRIAIDPGASSVPQYAQNARALLDRSKKSWAAYRALPFADADEERQANELTQKLESLVTVGLDPIFQAVSSGDATRIRDAVLNASSAQYIDVTAGIDALQAKQAKVAREIYLQAQTRFQWFVGIALAGIAFALAAAALAWRSLQRAIGQPLEEALTHFTAIANGDLTTRVEVRSQDEMGQLMSGLQTMQGKLIETISVVRENAGNINTAAQEIAAGNTDLSQRTEQQAASLEETASSMEQLTATVRQNADNAKQATLLAGTASDTAQRGGDVVGRVVGTMNEISESSANMAEIISVIEGIAFQTNILALNAAVEAARAGEQGRGFAVVASEVRVLAQRVATAAGEIRGLIGEAVSRVDTGSKLVQEAGGTIEEIVGAVKRVNDILQEIASASEEQSTGIGQVNTAVNQMDQVTQQNAALVEEASAAAHSMATQAQGLRDVVSVFKVGAR</sequence>
<dbReference type="PRINTS" id="PR00260">
    <property type="entry name" value="CHEMTRNSDUCR"/>
</dbReference>
<keyword evidence="7 12" id="KW-1133">Transmembrane helix</keyword>
<accession>A0A1H1JIL2</accession>
<dbReference type="FunFam" id="1.10.287.950:FF:000001">
    <property type="entry name" value="Methyl-accepting chemotaxis sensory transducer"/>
    <property type="match status" value="1"/>
</dbReference>